<keyword evidence="11 12" id="KW-0479">Metal-binding</keyword>
<evidence type="ECO:0000256" key="10">
    <source>
        <dbReference type="PIRSR" id="PIRSR607992-1"/>
    </source>
</evidence>
<comment type="function">
    <text evidence="12">Membrane-anchoring subunit of succinate dehydrogenase (SDH) that is involved in complex II of the mitochondrial electron transport chain and is responsible for transferring electrons from succinate to ubiquinone (coenzyme Q).</text>
</comment>
<keyword evidence="14" id="KW-1185">Reference proteome</keyword>
<keyword evidence="7 12" id="KW-1133">Transmembrane helix</keyword>
<dbReference type="GO" id="GO:0046872">
    <property type="term" value="F:metal ion binding"/>
    <property type="evidence" value="ECO:0007669"/>
    <property type="project" value="UniProtKB-KW"/>
</dbReference>
<evidence type="ECO:0000256" key="11">
    <source>
        <dbReference type="PIRSR" id="PIRSR607992-2"/>
    </source>
</evidence>
<dbReference type="Proteomes" id="UP001153712">
    <property type="component" value="Chromosome 3"/>
</dbReference>
<dbReference type="CDD" id="cd03496">
    <property type="entry name" value="SQR_TypeC_CybS"/>
    <property type="match status" value="1"/>
</dbReference>
<feature type="binding site" evidence="10">
    <location>
        <position position="114"/>
    </location>
    <ligand>
        <name>a ubiquinone</name>
        <dbReference type="ChEBI" id="CHEBI:16389"/>
        <note>ligand shared with IP/SDHB</note>
    </ligand>
</feature>
<dbReference type="GO" id="GO:0006121">
    <property type="term" value="P:mitochondrial electron transport, succinate to ubiquinone"/>
    <property type="evidence" value="ECO:0007669"/>
    <property type="project" value="TreeGrafter"/>
</dbReference>
<keyword evidence="11" id="KW-0408">Iron</keyword>
<evidence type="ECO:0000256" key="5">
    <source>
        <dbReference type="ARBA" id="ARBA00022792"/>
    </source>
</evidence>
<reference evidence="13" key="1">
    <citation type="submission" date="2022-01" db="EMBL/GenBank/DDBJ databases">
        <authorList>
            <person name="King R."/>
        </authorList>
    </citation>
    <scope>NUCLEOTIDE SEQUENCE</scope>
</reference>
<evidence type="ECO:0000256" key="4">
    <source>
        <dbReference type="ARBA" id="ARBA00022692"/>
    </source>
</evidence>
<evidence type="ECO:0000256" key="7">
    <source>
        <dbReference type="ARBA" id="ARBA00022989"/>
    </source>
</evidence>
<keyword evidence="12" id="KW-0249">Electron transport</keyword>
<comment type="caution">
    <text evidence="12">Lacks conserved residue(s) required for the propagation of feature annotation.</text>
</comment>
<evidence type="ECO:0000256" key="1">
    <source>
        <dbReference type="ARBA" id="ARBA00004448"/>
    </source>
</evidence>
<evidence type="ECO:0000256" key="6">
    <source>
        <dbReference type="ARBA" id="ARBA00022946"/>
    </source>
</evidence>
<gene>
    <name evidence="13" type="ORF">PHYEVI_LOCUS6500</name>
</gene>
<dbReference type="EMBL" id="OU900096">
    <property type="protein sequence ID" value="CAG9860143.1"/>
    <property type="molecule type" value="Genomic_DNA"/>
</dbReference>
<dbReference type="GO" id="GO:0048039">
    <property type="term" value="F:ubiquinone binding"/>
    <property type="evidence" value="ECO:0007669"/>
    <property type="project" value="TreeGrafter"/>
</dbReference>
<evidence type="ECO:0000256" key="8">
    <source>
        <dbReference type="ARBA" id="ARBA00023128"/>
    </source>
</evidence>
<evidence type="ECO:0000256" key="9">
    <source>
        <dbReference type="ARBA" id="ARBA00023136"/>
    </source>
</evidence>
<evidence type="ECO:0000256" key="12">
    <source>
        <dbReference type="RuleBase" id="RU364031"/>
    </source>
</evidence>
<keyword evidence="4 12" id="KW-0812">Transmembrane</keyword>
<dbReference type="InterPro" id="IPR034804">
    <property type="entry name" value="SQR/QFR_C/D"/>
</dbReference>
<protein>
    <recommendedName>
        <fullName evidence="12">Succinate dehydrogenase [ubiquinone] cytochrome b small subunit</fullName>
    </recommendedName>
</protein>
<dbReference type="InterPro" id="IPR007992">
    <property type="entry name" value="CybS"/>
</dbReference>
<dbReference type="AlphaFoldDB" id="A0A9N9TR13"/>
<dbReference type="GO" id="GO:0005743">
    <property type="term" value="C:mitochondrial inner membrane"/>
    <property type="evidence" value="ECO:0007669"/>
    <property type="project" value="UniProtKB-SubCell"/>
</dbReference>
<evidence type="ECO:0000313" key="14">
    <source>
        <dbReference type="Proteomes" id="UP001153712"/>
    </source>
</evidence>
<sequence length="207" mass="22988">MALALVLRKPLNIQATQKFFKTTLQLDSKRPFTQIVSTLRKDPVKVSREIKYVSKRPMSTDHGKLWTAERFLSAALIGVVPVALLASNPLLDDVMAASIVIHFHWGLEACVVDYVRPIIVGPVVPKLAMGLLYLISISTLGGLLYYNHKSIGMSNTIIIPKHNLPIILRRRVPEISLLSYSRGASRGISVHTNGRVSFGQKLQKRIA</sequence>
<dbReference type="PANTHER" id="PTHR13337:SF2">
    <property type="entry name" value="SUCCINATE DEHYDROGENASE [UBIQUINONE] CYTOCHROME B SMALL SUBUNIT, MITOCHONDRIAL"/>
    <property type="match status" value="1"/>
</dbReference>
<comment type="subcellular location">
    <subcellularLocation>
        <location evidence="1 12">Mitochondrion inner membrane</location>
        <topology evidence="1 12">Multi-pass membrane protein</topology>
    </subcellularLocation>
</comment>
<organism evidence="13 14">
    <name type="scientific">Phyllotreta striolata</name>
    <name type="common">Striped flea beetle</name>
    <name type="synonym">Crioceris striolata</name>
    <dbReference type="NCBI Taxonomy" id="444603"/>
    <lineage>
        <taxon>Eukaryota</taxon>
        <taxon>Metazoa</taxon>
        <taxon>Ecdysozoa</taxon>
        <taxon>Arthropoda</taxon>
        <taxon>Hexapoda</taxon>
        <taxon>Insecta</taxon>
        <taxon>Pterygota</taxon>
        <taxon>Neoptera</taxon>
        <taxon>Endopterygota</taxon>
        <taxon>Coleoptera</taxon>
        <taxon>Polyphaga</taxon>
        <taxon>Cucujiformia</taxon>
        <taxon>Chrysomeloidea</taxon>
        <taxon>Chrysomelidae</taxon>
        <taxon>Galerucinae</taxon>
        <taxon>Alticini</taxon>
        <taxon>Phyllotreta</taxon>
    </lineage>
</organism>
<evidence type="ECO:0000256" key="2">
    <source>
        <dbReference type="ARBA" id="ARBA00007294"/>
    </source>
</evidence>
<dbReference type="Pfam" id="PF05328">
    <property type="entry name" value="CybS"/>
    <property type="match status" value="1"/>
</dbReference>
<keyword evidence="12" id="KW-0349">Heme</keyword>
<keyword evidence="6 12" id="KW-0809">Transit peptide</keyword>
<dbReference type="GO" id="GO:0020037">
    <property type="term" value="F:heme binding"/>
    <property type="evidence" value="ECO:0007669"/>
    <property type="project" value="TreeGrafter"/>
</dbReference>
<dbReference type="PANTHER" id="PTHR13337">
    <property type="entry name" value="SUCCINATE DEHYDROGENASE"/>
    <property type="match status" value="1"/>
</dbReference>
<name>A0A9N9TR13_PHYSR</name>
<comment type="similarity">
    <text evidence="2 12">Belongs to the CybS family.</text>
</comment>
<evidence type="ECO:0000313" key="13">
    <source>
        <dbReference type="EMBL" id="CAG9860143.1"/>
    </source>
</evidence>
<feature type="transmembrane region" description="Helical" evidence="12">
    <location>
        <begin position="127"/>
        <end position="146"/>
    </location>
</feature>
<accession>A0A9N9TR13</accession>
<dbReference type="OrthoDB" id="18577at2759"/>
<keyword evidence="5 12" id="KW-0999">Mitochondrion inner membrane</keyword>
<keyword evidence="8 12" id="KW-0496">Mitochondrion</keyword>
<keyword evidence="9 12" id="KW-0472">Membrane</keyword>
<feature type="binding site" description="axial binding residue" evidence="11">
    <location>
        <position position="102"/>
    </location>
    <ligand>
        <name>heme b</name>
        <dbReference type="ChEBI" id="CHEBI:60344"/>
        <note>ligand shared with SDHC</note>
    </ligand>
    <ligandPart>
        <name>Fe</name>
        <dbReference type="ChEBI" id="CHEBI:18248"/>
    </ligandPart>
</feature>
<keyword evidence="12" id="KW-0816">Tricarboxylic acid cycle</keyword>
<dbReference type="Gene3D" id="1.20.1300.10">
    <property type="entry name" value="Fumarate reductase/succinate dehydrogenase, transmembrane subunit"/>
    <property type="match status" value="1"/>
</dbReference>
<proteinExistence type="inferred from homology"/>
<keyword evidence="3 12" id="KW-0813">Transport</keyword>
<evidence type="ECO:0000256" key="3">
    <source>
        <dbReference type="ARBA" id="ARBA00022448"/>
    </source>
</evidence>
<dbReference type="GO" id="GO:0006099">
    <property type="term" value="P:tricarboxylic acid cycle"/>
    <property type="evidence" value="ECO:0007669"/>
    <property type="project" value="UniProtKB-KW"/>
</dbReference>